<dbReference type="OrthoDB" id="9787096at2"/>
<evidence type="ECO:0000256" key="6">
    <source>
        <dbReference type="ARBA" id="ARBA00023266"/>
    </source>
</evidence>
<dbReference type="Gene3D" id="3.40.640.10">
    <property type="entry name" value="Type I PLP-dependent aspartate aminotransferase-like (Major domain)"/>
    <property type="match status" value="1"/>
</dbReference>
<comment type="subcellular location">
    <subcellularLocation>
        <location evidence="8">Cytoplasm</location>
    </subcellularLocation>
</comment>
<feature type="domain" description="L-seryl-tRNA selenium transferase N-terminal" evidence="10">
    <location>
        <begin position="10"/>
        <end position="45"/>
    </location>
</feature>
<evidence type="ECO:0000256" key="5">
    <source>
        <dbReference type="ARBA" id="ARBA00022917"/>
    </source>
</evidence>
<dbReference type="InterPro" id="IPR025862">
    <property type="entry name" value="SelA_trans_N_dom"/>
</dbReference>
<dbReference type="NCBIfam" id="TIGR00474">
    <property type="entry name" value="selA"/>
    <property type="match status" value="1"/>
</dbReference>
<evidence type="ECO:0000259" key="10">
    <source>
        <dbReference type="Pfam" id="PF12390"/>
    </source>
</evidence>
<protein>
    <recommendedName>
        <fullName evidence="8">L-seryl-tRNA(Sec) selenium transferase</fullName>
        <ecNumber evidence="8">2.9.1.1</ecNumber>
    </recommendedName>
    <alternativeName>
        <fullName evidence="8">Selenocysteine synthase</fullName>
        <shortName evidence="8">Sec synthase</shortName>
    </alternativeName>
    <alternativeName>
        <fullName evidence="8">Selenocysteinyl-tRNA(Sec) synthase</fullName>
    </alternativeName>
</protein>
<evidence type="ECO:0000256" key="4">
    <source>
        <dbReference type="ARBA" id="ARBA00022898"/>
    </source>
</evidence>
<evidence type="ECO:0000256" key="3">
    <source>
        <dbReference type="ARBA" id="ARBA00022679"/>
    </source>
</evidence>
<dbReference type="InterPro" id="IPR018319">
    <property type="entry name" value="SelA-like"/>
</dbReference>
<dbReference type="UniPathway" id="UPA00906">
    <property type="reaction ID" value="UER00896"/>
</dbReference>
<evidence type="ECO:0000256" key="2">
    <source>
        <dbReference type="ARBA" id="ARBA00022490"/>
    </source>
</evidence>
<evidence type="ECO:0000313" key="11">
    <source>
        <dbReference type="EMBL" id="KEJ93482.1"/>
    </source>
</evidence>
<comment type="cofactor">
    <cofactor evidence="1 8 9">
        <name>pyridoxal 5'-phosphate</name>
        <dbReference type="ChEBI" id="CHEBI:597326"/>
    </cofactor>
</comment>
<feature type="modified residue" description="N6-(pyridoxal phosphate)lysine" evidence="8 9">
    <location>
        <position position="297"/>
    </location>
</feature>
<reference evidence="11 12" key="1">
    <citation type="submission" date="2014-04" db="EMBL/GenBank/DDBJ databases">
        <title>Draft Genome Sequence of Synergistes jonesii.</title>
        <authorList>
            <person name="Coil D.A."/>
            <person name="Eisen J.A."/>
            <person name="Holland-Moritz H.E."/>
        </authorList>
    </citation>
    <scope>NUCLEOTIDE SEQUENCE [LARGE SCALE GENOMIC DNA]</scope>
    <source>
        <strain evidence="11 12">78-1</strain>
    </source>
</reference>
<keyword evidence="3 8" id="KW-0808">Transferase</keyword>
<dbReference type="GO" id="GO:0001514">
    <property type="term" value="P:selenocysteine incorporation"/>
    <property type="evidence" value="ECO:0007669"/>
    <property type="project" value="UniProtKB-UniRule"/>
</dbReference>
<keyword evidence="5 8" id="KW-0648">Protein biosynthesis</keyword>
<comment type="catalytic activity">
    <reaction evidence="8">
        <text>L-seryl-tRNA(Sec) + selenophosphate + H(+) = L-selenocysteinyl-tRNA(Sec) + phosphate</text>
        <dbReference type="Rhea" id="RHEA:22728"/>
        <dbReference type="Rhea" id="RHEA-COMP:9742"/>
        <dbReference type="Rhea" id="RHEA-COMP:9743"/>
        <dbReference type="ChEBI" id="CHEBI:15378"/>
        <dbReference type="ChEBI" id="CHEBI:16144"/>
        <dbReference type="ChEBI" id="CHEBI:43474"/>
        <dbReference type="ChEBI" id="CHEBI:78533"/>
        <dbReference type="ChEBI" id="CHEBI:78573"/>
        <dbReference type="EC" id="2.9.1.1"/>
    </reaction>
</comment>
<dbReference type="InterPro" id="IPR015424">
    <property type="entry name" value="PyrdxlP-dep_Trfase"/>
</dbReference>
<dbReference type="GO" id="GO:0005737">
    <property type="term" value="C:cytoplasm"/>
    <property type="evidence" value="ECO:0007669"/>
    <property type="project" value="UniProtKB-SubCell"/>
</dbReference>
<proteinExistence type="inferred from homology"/>
<name>A0A073J6Z5_9BACT</name>
<dbReference type="EC" id="2.9.1.1" evidence="8"/>
<organism evidence="11 12">
    <name type="scientific">Synergistes jonesii</name>
    <dbReference type="NCBI Taxonomy" id="2754"/>
    <lineage>
        <taxon>Bacteria</taxon>
        <taxon>Thermotogati</taxon>
        <taxon>Synergistota</taxon>
        <taxon>Synergistia</taxon>
        <taxon>Synergistales</taxon>
        <taxon>Synergistaceae</taxon>
        <taxon>Synergistes</taxon>
    </lineage>
</organism>
<evidence type="ECO:0000256" key="7">
    <source>
        <dbReference type="ARBA" id="ARBA00044507"/>
    </source>
</evidence>
<dbReference type="Pfam" id="PF12390">
    <property type="entry name" value="Se-cys_synth_N"/>
    <property type="match status" value="1"/>
</dbReference>
<dbReference type="AlphaFoldDB" id="A0A073J6Z5"/>
<comment type="caution">
    <text evidence="11">The sequence shown here is derived from an EMBL/GenBank/DDBJ whole genome shotgun (WGS) entry which is preliminary data.</text>
</comment>
<evidence type="ECO:0000256" key="8">
    <source>
        <dbReference type="HAMAP-Rule" id="MF_00423"/>
    </source>
</evidence>
<dbReference type="eggNOG" id="COG1921">
    <property type="taxonomic scope" value="Bacteria"/>
</dbReference>
<comment type="pathway">
    <text evidence="8">Aminoacyl-tRNA biosynthesis; selenocysteinyl-tRNA(Sec) biosynthesis; selenocysteinyl-tRNA(Sec) from L-seryl-tRNA(Sec) (bacterial route): step 1/1.</text>
</comment>
<dbReference type="SUPFAM" id="SSF53383">
    <property type="entry name" value="PLP-dependent transferases"/>
    <property type="match status" value="1"/>
</dbReference>
<dbReference type="GO" id="GO:0001717">
    <property type="term" value="P:conversion of seryl-tRNAsec to selenocys-tRNAsec"/>
    <property type="evidence" value="ECO:0007669"/>
    <property type="project" value="UniProtKB-UniRule"/>
</dbReference>
<keyword evidence="2 8" id="KW-0963">Cytoplasm</keyword>
<comment type="similarity">
    <text evidence="7 8">Belongs to the SelA family.</text>
</comment>
<dbReference type="Gene3D" id="3.90.1150.180">
    <property type="match status" value="1"/>
</dbReference>
<keyword evidence="4 8" id="KW-0663">Pyridoxal phosphate</keyword>
<gene>
    <name evidence="8" type="primary">selA</name>
    <name evidence="11" type="ORF">EH55_01525</name>
</gene>
<sequence>MDAKLQQIMRQIPSMDRLLALPWVAEYEKKLGRETVKSLLSELLSRQRAEIVKNSDTAFDAGTIAEDARKLMKKKATPSLRPVVNATGVVIHTNLGRSLLAKEAIDEVVSVAGSYSTLEYSLEEGARGHRNDHAEWLLKRLTGAEAAIVVNNNAAAVILALTALAKDKESIVSRGELVEIGGSFRIPEIMALSGTKMVEVGTTNRTHLGDYEDAITDESAMLLKVHPSNYRVAGFHYSVPREELASLAHSRGLILMEDLGSGMLIDASAAGLSSENDPTVAQSLKAGCDVVTFSGDKLLGGPQIGAIVGKRELIEKLKGQQLLRALRVDKMTLAAFEATLRLYLRGDERSVPTVEMIFRTEEELRAGARKLARRLRALLKTTRLLRYSLEVVPAKDAVGGGSFPQAELAGYAAALGIPEMGSAGKLAERLRLCSVPVVAGAADDKVLFHIRTLREGDDERIAAALSEVLEIGKEGGN</sequence>
<dbReference type="PANTHER" id="PTHR32328">
    <property type="entry name" value="L-SERYL-TRNA(SEC) SELENIUM TRANSFERASE"/>
    <property type="match status" value="1"/>
</dbReference>
<dbReference type="RefSeq" id="WP_081839366.1">
    <property type="nucleotide sequence ID" value="NZ_JAWRIX010000067.1"/>
</dbReference>
<dbReference type="PANTHER" id="PTHR32328:SF0">
    <property type="entry name" value="L-SERYL-TRNA(SEC) SELENIUM TRANSFERASE"/>
    <property type="match status" value="1"/>
</dbReference>
<keyword evidence="12" id="KW-1185">Reference proteome</keyword>
<evidence type="ECO:0000313" key="12">
    <source>
        <dbReference type="Proteomes" id="UP000027665"/>
    </source>
</evidence>
<keyword evidence="6 8" id="KW-0711">Selenium</keyword>
<comment type="function">
    <text evidence="8">Converts seryl-tRNA(Sec) to selenocysteinyl-tRNA(Sec) required for selenoprotein biosynthesis.</text>
</comment>
<dbReference type="GeneID" id="90982367"/>
<dbReference type="HAMAP" id="MF_00423">
    <property type="entry name" value="SelA"/>
    <property type="match status" value="1"/>
</dbReference>
<dbReference type="EMBL" id="JMKI01000002">
    <property type="protein sequence ID" value="KEJ93482.1"/>
    <property type="molecule type" value="Genomic_DNA"/>
</dbReference>
<evidence type="ECO:0000256" key="1">
    <source>
        <dbReference type="ARBA" id="ARBA00001933"/>
    </source>
</evidence>
<dbReference type="Pfam" id="PF03841">
    <property type="entry name" value="SelA"/>
    <property type="match status" value="1"/>
</dbReference>
<dbReference type="GO" id="GO:0004125">
    <property type="term" value="F:L-seryl-tRNA(Sec) selenium transferase activity"/>
    <property type="evidence" value="ECO:0007669"/>
    <property type="project" value="UniProtKB-UniRule"/>
</dbReference>
<accession>A0A073J6Z5</accession>
<dbReference type="InterPro" id="IPR004534">
    <property type="entry name" value="SelA_trans"/>
</dbReference>
<dbReference type="Proteomes" id="UP000027665">
    <property type="component" value="Unassembled WGS sequence"/>
</dbReference>
<evidence type="ECO:0000256" key="9">
    <source>
        <dbReference type="PIRSR" id="PIRSR618319-50"/>
    </source>
</evidence>
<dbReference type="InterPro" id="IPR015421">
    <property type="entry name" value="PyrdxlP-dep_Trfase_major"/>
</dbReference>
<dbReference type="STRING" id="2754.EH55_01525"/>